<organism evidence="1 2">
    <name type="scientific">Candidatus Amulumruptor caecigallinarius</name>
    <dbReference type="NCBI Taxonomy" id="2109911"/>
    <lineage>
        <taxon>Bacteria</taxon>
        <taxon>Pseudomonadati</taxon>
        <taxon>Bacteroidota</taxon>
        <taxon>Bacteroidia</taxon>
        <taxon>Bacteroidales</taxon>
        <taxon>Muribaculaceae</taxon>
        <taxon>Candidatus Amulumruptor</taxon>
    </lineage>
</organism>
<proteinExistence type="predicted"/>
<accession>A0A4Q0UA21</accession>
<gene>
    <name evidence="1" type="ORF">K8V47_09340</name>
</gene>
<dbReference type="AlphaFoldDB" id="A0A4Q0UA21"/>
<evidence type="ECO:0000313" key="2">
    <source>
        <dbReference type="Proteomes" id="UP000711407"/>
    </source>
</evidence>
<comment type="caution">
    <text evidence="1">The sequence shown here is derived from an EMBL/GenBank/DDBJ whole genome shotgun (WGS) entry which is preliminary data.</text>
</comment>
<dbReference type="EMBL" id="DYXT01000048">
    <property type="protein sequence ID" value="HJE39945.1"/>
    <property type="molecule type" value="Genomic_DNA"/>
</dbReference>
<dbReference type="Proteomes" id="UP000711407">
    <property type="component" value="Unassembled WGS sequence"/>
</dbReference>
<reference evidence="1" key="1">
    <citation type="journal article" date="2021" name="PeerJ">
        <title>Extensive microbial diversity within the chicken gut microbiome revealed by metagenomics and culture.</title>
        <authorList>
            <person name="Gilroy R."/>
            <person name="Ravi A."/>
            <person name="Getino M."/>
            <person name="Pursley I."/>
            <person name="Horton D.L."/>
            <person name="Alikhan N.F."/>
            <person name="Baker D."/>
            <person name="Gharbi K."/>
            <person name="Hall N."/>
            <person name="Watson M."/>
            <person name="Adriaenssens E.M."/>
            <person name="Foster-Nyarko E."/>
            <person name="Jarju S."/>
            <person name="Secka A."/>
            <person name="Antonio M."/>
            <person name="Oren A."/>
            <person name="Chaudhuri R.R."/>
            <person name="La Ragione R."/>
            <person name="Hildebrand F."/>
            <person name="Pallen M.J."/>
        </authorList>
    </citation>
    <scope>NUCLEOTIDE SEQUENCE</scope>
    <source>
        <strain evidence="1">4100</strain>
    </source>
</reference>
<reference evidence="1" key="2">
    <citation type="submission" date="2021-09" db="EMBL/GenBank/DDBJ databases">
        <authorList>
            <person name="Gilroy R."/>
        </authorList>
    </citation>
    <scope>NUCLEOTIDE SEQUENCE</scope>
    <source>
        <strain evidence="1">4100</strain>
    </source>
</reference>
<sequence>MNRKCVYTAVTGGYDNLMQPRVINDGYDYICFSNDITEPAVGVWHIRPIPFTSHGDNKRLAMYAKMHPHTLLEKYDFCIWVDANNLIKDDFLYKKSESLFAGGYAIGHIVHPYRDCIYKEVFDCMLYGTDSSWRLVKTLYFLLRNGYPLRAGLFENNCIFWSHHDSIVKEALDMFWPIYMRNSRRDQLSLGYVYYKLGIHPALLLPRGEHMGNSSHIERVNHTSKDKRHKFTTRNYRINLFKIKAVRILFRLMGYDLSYQTLYKKS</sequence>
<name>A0A4Q0UA21_9BACT</name>
<evidence type="ECO:0000313" key="1">
    <source>
        <dbReference type="EMBL" id="HJE39945.1"/>
    </source>
</evidence>
<protein>
    <submittedName>
        <fullName evidence="1">DUF616 domain-containing protein</fullName>
    </submittedName>
</protein>